<dbReference type="AlphaFoldDB" id="A0A4Y2HAJ8"/>
<evidence type="ECO:0000313" key="1">
    <source>
        <dbReference type="EMBL" id="GBM61684.1"/>
    </source>
</evidence>
<reference evidence="1 2" key="1">
    <citation type="journal article" date="2019" name="Sci. Rep.">
        <title>Orb-weaving spider Araneus ventricosus genome elucidates the spidroin gene catalogue.</title>
        <authorList>
            <person name="Kono N."/>
            <person name="Nakamura H."/>
            <person name="Ohtoshi R."/>
            <person name="Moran D.A.P."/>
            <person name="Shinohara A."/>
            <person name="Yoshida Y."/>
            <person name="Fujiwara M."/>
            <person name="Mori M."/>
            <person name="Tomita M."/>
            <person name="Arakawa K."/>
        </authorList>
    </citation>
    <scope>NUCLEOTIDE SEQUENCE [LARGE SCALE GENOMIC DNA]</scope>
</reference>
<comment type="caution">
    <text evidence="1">The sequence shown here is derived from an EMBL/GenBank/DDBJ whole genome shotgun (WGS) entry which is preliminary data.</text>
</comment>
<keyword evidence="2" id="KW-1185">Reference proteome</keyword>
<name>A0A4Y2HAJ8_ARAVE</name>
<sequence>MRLSDGSIRTSVVILLWDHSPNFSNAPCIKRVKNEHSIRPRGESRIRFSLVILTSRFEAARGLFWDGPRNFEPRSDVEGDIPNFHATPTGGPLDTTYDLACNLSHTWRIFSGISFRTWKPPAPKPRPCH</sequence>
<dbReference type="Proteomes" id="UP000499080">
    <property type="component" value="Unassembled WGS sequence"/>
</dbReference>
<dbReference type="EMBL" id="BGPR01001780">
    <property type="protein sequence ID" value="GBM61684.1"/>
    <property type="molecule type" value="Genomic_DNA"/>
</dbReference>
<proteinExistence type="predicted"/>
<organism evidence="1 2">
    <name type="scientific">Araneus ventricosus</name>
    <name type="common">Orbweaver spider</name>
    <name type="synonym">Epeira ventricosa</name>
    <dbReference type="NCBI Taxonomy" id="182803"/>
    <lineage>
        <taxon>Eukaryota</taxon>
        <taxon>Metazoa</taxon>
        <taxon>Ecdysozoa</taxon>
        <taxon>Arthropoda</taxon>
        <taxon>Chelicerata</taxon>
        <taxon>Arachnida</taxon>
        <taxon>Araneae</taxon>
        <taxon>Araneomorphae</taxon>
        <taxon>Entelegynae</taxon>
        <taxon>Araneoidea</taxon>
        <taxon>Araneidae</taxon>
        <taxon>Araneus</taxon>
    </lineage>
</organism>
<evidence type="ECO:0000313" key="2">
    <source>
        <dbReference type="Proteomes" id="UP000499080"/>
    </source>
</evidence>
<gene>
    <name evidence="1" type="ORF">AVEN_57116_1</name>
</gene>
<accession>A0A4Y2HAJ8</accession>
<protein>
    <submittedName>
        <fullName evidence="1">Uncharacterized protein</fullName>
    </submittedName>
</protein>